<dbReference type="UniPathway" id="UPA00098">
    <property type="reaction ID" value="UER00359"/>
</dbReference>
<evidence type="ECO:0000256" key="1">
    <source>
        <dbReference type="ARBA" id="ARBA00022490"/>
    </source>
</evidence>
<dbReference type="InterPro" id="IPR015947">
    <property type="entry name" value="PUA-like_sf"/>
</dbReference>
<dbReference type="PRINTS" id="PR00474">
    <property type="entry name" value="GLU5KINASE"/>
</dbReference>
<dbReference type="GO" id="GO:0005524">
    <property type="term" value="F:ATP binding"/>
    <property type="evidence" value="ECO:0007669"/>
    <property type="project" value="UniProtKB-KW"/>
</dbReference>
<dbReference type="InterPro" id="IPR041739">
    <property type="entry name" value="G5K_ProB"/>
</dbReference>
<dbReference type="PANTHER" id="PTHR43654:SF1">
    <property type="entry name" value="ISOPENTENYL PHOSPHATE KINASE"/>
    <property type="match status" value="1"/>
</dbReference>
<dbReference type="FunFam" id="3.40.1160.10:FF:000006">
    <property type="entry name" value="Glutamate 5-kinase"/>
    <property type="match status" value="1"/>
</dbReference>
<dbReference type="PIRSF" id="PIRSF000729">
    <property type="entry name" value="GK"/>
    <property type="match status" value="1"/>
</dbReference>
<dbReference type="InterPro" id="IPR019797">
    <property type="entry name" value="Glutamate_5-kinase_CS"/>
</dbReference>
<keyword evidence="7 8" id="KW-0067">ATP-binding</keyword>
<gene>
    <name evidence="8" type="primary">proB</name>
    <name evidence="10" type="ORF">SAMN04488568_101150</name>
</gene>
<feature type="binding site" evidence="8">
    <location>
        <begin position="209"/>
        <end position="215"/>
    </location>
    <ligand>
        <name>ATP</name>
        <dbReference type="ChEBI" id="CHEBI:30616"/>
    </ligand>
</feature>
<dbReference type="Pfam" id="PF00696">
    <property type="entry name" value="AA_kinase"/>
    <property type="match status" value="1"/>
</dbReference>
<dbReference type="InterPro" id="IPR005715">
    <property type="entry name" value="Glu_5kinase/COase_Synthase"/>
</dbReference>
<dbReference type="STRING" id="144026.SAMN04488568_101150"/>
<dbReference type="GO" id="GO:0003723">
    <property type="term" value="F:RNA binding"/>
    <property type="evidence" value="ECO:0007669"/>
    <property type="project" value="InterPro"/>
</dbReference>
<dbReference type="Proteomes" id="UP000199759">
    <property type="component" value="Unassembled WGS sequence"/>
</dbReference>
<comment type="catalytic activity">
    <reaction evidence="8">
        <text>L-glutamate + ATP = L-glutamyl 5-phosphate + ADP</text>
        <dbReference type="Rhea" id="RHEA:14877"/>
        <dbReference type="ChEBI" id="CHEBI:29985"/>
        <dbReference type="ChEBI" id="CHEBI:30616"/>
        <dbReference type="ChEBI" id="CHEBI:58274"/>
        <dbReference type="ChEBI" id="CHEBI:456216"/>
        <dbReference type="EC" id="2.7.2.11"/>
    </reaction>
</comment>
<keyword evidence="4 8" id="KW-0808">Transferase</keyword>
<dbReference type="PROSITE" id="PS50890">
    <property type="entry name" value="PUA"/>
    <property type="match status" value="1"/>
</dbReference>
<dbReference type="SUPFAM" id="SSF53633">
    <property type="entry name" value="Carbamate kinase-like"/>
    <property type="match status" value="1"/>
</dbReference>
<dbReference type="Gene3D" id="2.30.130.10">
    <property type="entry name" value="PUA domain"/>
    <property type="match status" value="1"/>
</dbReference>
<dbReference type="OrthoDB" id="9804434at2"/>
<comment type="similarity">
    <text evidence="8">Belongs to the glutamate 5-kinase family.</text>
</comment>
<evidence type="ECO:0000259" key="9">
    <source>
        <dbReference type="SMART" id="SM00359"/>
    </source>
</evidence>
<dbReference type="HAMAP" id="MF_00456">
    <property type="entry name" value="ProB"/>
    <property type="match status" value="1"/>
</dbReference>
<proteinExistence type="inferred from homology"/>
<feature type="domain" description="PUA" evidence="9">
    <location>
        <begin position="275"/>
        <end position="358"/>
    </location>
</feature>
<dbReference type="GO" id="GO:0005829">
    <property type="term" value="C:cytosol"/>
    <property type="evidence" value="ECO:0007669"/>
    <property type="project" value="TreeGrafter"/>
</dbReference>
<feature type="binding site" evidence="8">
    <location>
        <position position="150"/>
    </location>
    <ligand>
        <name>substrate</name>
    </ligand>
</feature>
<dbReference type="EMBL" id="FNHG01000001">
    <property type="protein sequence ID" value="SDL63926.1"/>
    <property type="molecule type" value="Genomic_DNA"/>
</dbReference>
<dbReference type="InterPro" id="IPR001057">
    <property type="entry name" value="Glu/AcGlu_kinase"/>
</dbReference>
<dbReference type="InterPro" id="IPR011529">
    <property type="entry name" value="Glu_5kinase"/>
</dbReference>
<evidence type="ECO:0000256" key="7">
    <source>
        <dbReference type="ARBA" id="ARBA00022840"/>
    </source>
</evidence>
<accession>A0A1G9LPS8</accession>
<organism evidence="10 11">
    <name type="scientific">Maricaulis salignorans</name>
    <dbReference type="NCBI Taxonomy" id="144026"/>
    <lineage>
        <taxon>Bacteria</taxon>
        <taxon>Pseudomonadati</taxon>
        <taxon>Pseudomonadota</taxon>
        <taxon>Alphaproteobacteria</taxon>
        <taxon>Maricaulales</taxon>
        <taxon>Maricaulaceae</taxon>
        <taxon>Maricaulis</taxon>
    </lineage>
</organism>
<evidence type="ECO:0000256" key="4">
    <source>
        <dbReference type="ARBA" id="ARBA00022679"/>
    </source>
</evidence>
<keyword evidence="1 8" id="KW-0963">Cytoplasm</keyword>
<dbReference type="AlphaFoldDB" id="A0A1G9LPS8"/>
<evidence type="ECO:0000313" key="10">
    <source>
        <dbReference type="EMBL" id="SDL63926.1"/>
    </source>
</evidence>
<comment type="caution">
    <text evidence="8">Lacks conserved residue(s) required for the propagation of feature annotation.</text>
</comment>
<feature type="binding site" evidence="8">
    <location>
        <position position="10"/>
    </location>
    <ligand>
        <name>ATP</name>
        <dbReference type="ChEBI" id="CHEBI:30616"/>
    </ligand>
</feature>
<evidence type="ECO:0000313" key="11">
    <source>
        <dbReference type="Proteomes" id="UP000199759"/>
    </source>
</evidence>
<sequence>MSARKRIVVKIGSSLLANSKRLTLRYAFMHGLLSDIADLREQGYDVVLTSSGAVALGLNAVNKSPEEADVLDKQAAAACGQPLLLNAYGQVAAEHGYIIGQVLVTLGDIEERRSFLNIRNTIQRLFEHGVMPVVNENDTVTTQEIRVGDNDRLAAKVAHMIQADHLIILTSVDGLYDRDPSEPGAQFIETIDDVSSYLAVTDSTSALGSGGMLTKMHAANMAQDAGCETLIARGIIERPISSILAKERRHTRCVAKGTPASSWAVWLTNRLQMAGSLVLKQERIDAMLAGDLVVERADIVSIHGDFQKGDVLHIYNEADEECARGLTNFSSNETLLLARHLDQPISELLGYEGGTRVISPENLVMLQNHHLPWDVPTDQVTLVAS</sequence>
<keyword evidence="5 8" id="KW-0547">Nucleotide-binding</keyword>
<dbReference type="SMART" id="SM00359">
    <property type="entry name" value="PUA"/>
    <property type="match status" value="1"/>
</dbReference>
<name>A0A1G9LPS8_9PROT</name>
<feature type="binding site" evidence="8">
    <location>
        <position position="138"/>
    </location>
    <ligand>
        <name>substrate</name>
    </ligand>
</feature>
<dbReference type="RefSeq" id="WP_091765229.1">
    <property type="nucleotide sequence ID" value="NZ_FNHG01000001.1"/>
</dbReference>
<dbReference type="NCBIfam" id="TIGR01027">
    <property type="entry name" value="proB"/>
    <property type="match status" value="1"/>
</dbReference>
<keyword evidence="6 8" id="KW-0418">Kinase</keyword>
<dbReference type="GO" id="GO:0004349">
    <property type="term" value="F:glutamate 5-kinase activity"/>
    <property type="evidence" value="ECO:0007669"/>
    <property type="project" value="UniProtKB-UniRule"/>
</dbReference>
<reference evidence="10 11" key="1">
    <citation type="submission" date="2016-10" db="EMBL/GenBank/DDBJ databases">
        <authorList>
            <person name="de Groot N.N."/>
        </authorList>
    </citation>
    <scope>NUCLEOTIDE SEQUENCE [LARGE SCALE GENOMIC DNA]</scope>
    <source>
        <strain evidence="10 11">DSM 16077</strain>
    </source>
</reference>
<keyword evidence="3 8" id="KW-0641">Proline biosynthesis</keyword>
<keyword evidence="2 8" id="KW-0028">Amino-acid biosynthesis</keyword>
<dbReference type="InterPro" id="IPR001048">
    <property type="entry name" value="Asp/Glu/Uridylate_kinase"/>
</dbReference>
<keyword evidence="11" id="KW-1185">Reference proteome</keyword>
<protein>
    <recommendedName>
        <fullName evidence="8">Glutamate 5-kinase</fullName>
        <ecNumber evidence="8">2.7.2.11</ecNumber>
    </recommendedName>
    <alternativeName>
        <fullName evidence="8">Gamma-glutamyl kinase</fullName>
        <shortName evidence="8">GK</shortName>
    </alternativeName>
</protein>
<evidence type="ECO:0000256" key="6">
    <source>
        <dbReference type="ARBA" id="ARBA00022777"/>
    </source>
</evidence>
<dbReference type="PROSITE" id="PS00902">
    <property type="entry name" value="GLUTAMATE_5_KINASE"/>
    <property type="match status" value="1"/>
</dbReference>
<dbReference type="InterPro" id="IPR002478">
    <property type="entry name" value="PUA"/>
</dbReference>
<evidence type="ECO:0000256" key="3">
    <source>
        <dbReference type="ARBA" id="ARBA00022650"/>
    </source>
</evidence>
<evidence type="ECO:0000256" key="8">
    <source>
        <dbReference type="HAMAP-Rule" id="MF_00456"/>
    </source>
</evidence>
<dbReference type="EC" id="2.7.2.11" evidence="8"/>
<dbReference type="CDD" id="cd04242">
    <property type="entry name" value="AAK_G5K_ProB"/>
    <property type="match status" value="1"/>
</dbReference>
<comment type="subcellular location">
    <subcellularLocation>
        <location evidence="8">Cytoplasm</location>
    </subcellularLocation>
</comment>
<dbReference type="PANTHER" id="PTHR43654">
    <property type="entry name" value="GLUTAMATE 5-KINASE"/>
    <property type="match status" value="1"/>
</dbReference>
<evidence type="ECO:0000256" key="2">
    <source>
        <dbReference type="ARBA" id="ARBA00022605"/>
    </source>
</evidence>
<dbReference type="InterPro" id="IPR036393">
    <property type="entry name" value="AceGlu_kinase-like_sf"/>
</dbReference>
<feature type="binding site" evidence="8">
    <location>
        <position position="51"/>
    </location>
    <ligand>
        <name>substrate</name>
    </ligand>
</feature>
<evidence type="ECO:0000256" key="5">
    <source>
        <dbReference type="ARBA" id="ARBA00022741"/>
    </source>
</evidence>
<comment type="function">
    <text evidence="8">Catalyzes the transfer of a phosphate group to glutamate to form L-glutamate 5-phosphate.</text>
</comment>
<dbReference type="Pfam" id="PF01472">
    <property type="entry name" value="PUA"/>
    <property type="match status" value="1"/>
</dbReference>
<comment type="pathway">
    <text evidence="8">Amino-acid biosynthesis; L-proline biosynthesis; L-glutamate 5-semialdehyde from L-glutamate: step 1/2.</text>
</comment>
<dbReference type="Gene3D" id="3.40.1160.10">
    <property type="entry name" value="Acetylglutamate kinase-like"/>
    <property type="match status" value="1"/>
</dbReference>
<dbReference type="SUPFAM" id="SSF88697">
    <property type="entry name" value="PUA domain-like"/>
    <property type="match status" value="1"/>
</dbReference>
<dbReference type="GO" id="GO:0055129">
    <property type="term" value="P:L-proline biosynthetic process"/>
    <property type="evidence" value="ECO:0007669"/>
    <property type="project" value="UniProtKB-UniRule"/>
</dbReference>
<dbReference type="InterPro" id="IPR036974">
    <property type="entry name" value="PUA_sf"/>
</dbReference>